<dbReference type="Proteomes" id="UP001241377">
    <property type="component" value="Unassembled WGS sequence"/>
</dbReference>
<protein>
    <submittedName>
        <fullName evidence="1">Uncharacterized protein</fullName>
    </submittedName>
</protein>
<reference evidence="1" key="1">
    <citation type="submission" date="2023-04" db="EMBL/GenBank/DDBJ databases">
        <title>Draft Genome sequencing of Naganishia species isolated from polar environments using Oxford Nanopore Technology.</title>
        <authorList>
            <person name="Leo P."/>
            <person name="Venkateswaran K."/>
        </authorList>
    </citation>
    <scope>NUCLEOTIDE SEQUENCE</scope>
    <source>
        <strain evidence="1">MNA-CCFEE 5261</strain>
    </source>
</reference>
<evidence type="ECO:0000313" key="1">
    <source>
        <dbReference type="EMBL" id="KAJ9103383.1"/>
    </source>
</evidence>
<gene>
    <name evidence="1" type="ORF">QFC19_004482</name>
</gene>
<dbReference type="EMBL" id="JASBWR010000047">
    <property type="protein sequence ID" value="KAJ9103383.1"/>
    <property type="molecule type" value="Genomic_DNA"/>
</dbReference>
<name>A0ACC2VW56_9TREE</name>
<organism evidence="1 2">
    <name type="scientific">Naganishia cerealis</name>
    <dbReference type="NCBI Taxonomy" id="610337"/>
    <lineage>
        <taxon>Eukaryota</taxon>
        <taxon>Fungi</taxon>
        <taxon>Dikarya</taxon>
        <taxon>Basidiomycota</taxon>
        <taxon>Agaricomycotina</taxon>
        <taxon>Tremellomycetes</taxon>
        <taxon>Filobasidiales</taxon>
        <taxon>Filobasidiaceae</taxon>
        <taxon>Naganishia</taxon>
    </lineage>
</organism>
<keyword evidence="2" id="KW-1185">Reference proteome</keyword>
<evidence type="ECO:0000313" key="2">
    <source>
        <dbReference type="Proteomes" id="UP001241377"/>
    </source>
</evidence>
<sequence length="645" mass="72127">MESPLRTPEQRRRTTPRSYRNPHTAASATLPAPPASPLRGRTRETGNDGRGLSSITGLSVELGSISPDPIRGNNDEVSLKQWTTNLMSGGLQHIEWSYQDLSSLVTDSTDTPIHERSALLGKVIANTRFRIDVVLDGQHSAQALWRATFEDRPRIPGASDVCPSVVEESEAHFSVYIAPTAGGQEDYKKTRDVFPQDANIFLGIKHRDEAVGRRHAYHDWVWQTSVNYVFTDDFSFCEIQLPSIRVLLENPRIREQDAFTLVMRLQAPASHALNFNTGKQLVDRSLMLGLKSLLDDAKTGDVKFVCLEKQEYSSLSASSPERPTPRRNRYRKRILFAHSGILKHRSEYLDDCIKFSSEREQVSAAKRNFTTALDRAVHTIQCFDVDYVTMYWLLHYIYTGEVDFKEERDFRDSMDLRAYTFNTGFTRRFDSDRGDENEWEWSDADPLHEGQSGWNTEDDDNATVKSAITSRSSASTSSHQRSRFPAAAPAPFNKSNISVRAGTDERTTSTTPNSGSRASRSSAGPSNTTSHQQASLGRKISSPNPPVHQAFICPLPVPDPHEHPVGQVSPASAFATYSLAHRYQLDDLACLARDHLLACLTPHGACSLLMASFRFQDLHSLVEDYVISHWEAVQASVIQEVANGS</sequence>
<comment type="caution">
    <text evidence="1">The sequence shown here is derived from an EMBL/GenBank/DDBJ whole genome shotgun (WGS) entry which is preliminary data.</text>
</comment>
<proteinExistence type="predicted"/>
<accession>A0ACC2VW56</accession>